<reference evidence="4" key="2">
    <citation type="journal article" date="2021" name="PeerJ">
        <title>Extensive microbial diversity within the chicken gut microbiome revealed by metagenomics and culture.</title>
        <authorList>
            <person name="Gilroy R."/>
            <person name="Ravi A."/>
            <person name="Getino M."/>
            <person name="Pursley I."/>
            <person name="Horton D.L."/>
            <person name="Alikhan N.F."/>
            <person name="Baker D."/>
            <person name="Gharbi K."/>
            <person name="Hall N."/>
            <person name="Watson M."/>
            <person name="Adriaenssens E.M."/>
            <person name="Foster-Nyarko E."/>
            <person name="Jarju S."/>
            <person name="Secka A."/>
            <person name="Antonio M."/>
            <person name="Oren A."/>
            <person name="Chaudhuri R.R."/>
            <person name="La Ragione R."/>
            <person name="Hildebrand F."/>
            <person name="Pallen M.J."/>
        </authorList>
    </citation>
    <scope>NUCLEOTIDE SEQUENCE</scope>
    <source>
        <strain evidence="4">14700</strain>
    </source>
</reference>
<proteinExistence type="predicted"/>
<sequence length="177" mass="20621">MDDTKRVFAEALRRLQRERRGAKITVTDIAEAAGFDRHTFYYHFSSLFDLLVWMFEDEIDRLSEIAGSDWARMIEGSLEYSEEEKDLVLSLFHSEYKEKICFFLSERMKSLASEFLREKKGSSVPEEYIPCLAEFLAYGTLGLYFSWLEGGMEKSAHEVFQELEYILGNSLKGFSPE</sequence>
<evidence type="ECO:0000256" key="2">
    <source>
        <dbReference type="PROSITE-ProRule" id="PRU00335"/>
    </source>
</evidence>
<name>A0A9D9IBD3_9SPIO</name>
<dbReference type="AlphaFoldDB" id="A0A9D9IBD3"/>
<evidence type="ECO:0000256" key="1">
    <source>
        <dbReference type="ARBA" id="ARBA00023125"/>
    </source>
</evidence>
<dbReference type="PANTHER" id="PTHR43479:SF7">
    <property type="entry name" value="TETR-FAMILY TRANSCRIPTIONAL REGULATOR"/>
    <property type="match status" value="1"/>
</dbReference>
<protein>
    <submittedName>
        <fullName evidence="4">TetR/AcrR family transcriptional regulator C-terminal domain-containing protein</fullName>
    </submittedName>
</protein>
<dbReference type="Pfam" id="PF00440">
    <property type="entry name" value="TetR_N"/>
    <property type="match status" value="1"/>
</dbReference>
<dbReference type="InterPro" id="IPR050624">
    <property type="entry name" value="HTH-type_Tx_Regulator"/>
</dbReference>
<dbReference type="Proteomes" id="UP000810292">
    <property type="component" value="Unassembled WGS sequence"/>
</dbReference>
<dbReference type="EMBL" id="JADIMF010000108">
    <property type="protein sequence ID" value="MBO8469484.1"/>
    <property type="molecule type" value="Genomic_DNA"/>
</dbReference>
<dbReference type="Gene3D" id="1.10.357.10">
    <property type="entry name" value="Tetracycline Repressor, domain 2"/>
    <property type="match status" value="1"/>
</dbReference>
<gene>
    <name evidence="4" type="ORF">IAA72_06850</name>
</gene>
<dbReference type="PROSITE" id="PS50977">
    <property type="entry name" value="HTH_TETR_2"/>
    <property type="match status" value="1"/>
</dbReference>
<dbReference type="InterPro" id="IPR009057">
    <property type="entry name" value="Homeodomain-like_sf"/>
</dbReference>
<evidence type="ECO:0000313" key="4">
    <source>
        <dbReference type="EMBL" id="MBO8469484.1"/>
    </source>
</evidence>
<dbReference type="GO" id="GO:0003677">
    <property type="term" value="F:DNA binding"/>
    <property type="evidence" value="ECO:0007669"/>
    <property type="project" value="UniProtKB-UniRule"/>
</dbReference>
<accession>A0A9D9IBD3</accession>
<dbReference type="Pfam" id="PF14278">
    <property type="entry name" value="TetR_C_8"/>
    <property type="match status" value="1"/>
</dbReference>
<reference evidence="4" key="1">
    <citation type="submission" date="2020-10" db="EMBL/GenBank/DDBJ databases">
        <authorList>
            <person name="Gilroy R."/>
        </authorList>
    </citation>
    <scope>NUCLEOTIDE SEQUENCE</scope>
    <source>
        <strain evidence="4">14700</strain>
    </source>
</reference>
<organism evidence="4 5">
    <name type="scientific">Candidatus Ornithospirochaeta stercoravium</name>
    <dbReference type="NCBI Taxonomy" id="2840897"/>
    <lineage>
        <taxon>Bacteria</taxon>
        <taxon>Pseudomonadati</taxon>
        <taxon>Spirochaetota</taxon>
        <taxon>Spirochaetia</taxon>
        <taxon>Spirochaetales</taxon>
        <taxon>Spirochaetaceae</taxon>
        <taxon>Spirochaetaceae incertae sedis</taxon>
        <taxon>Candidatus Ornithospirochaeta</taxon>
    </lineage>
</organism>
<dbReference type="PANTHER" id="PTHR43479">
    <property type="entry name" value="ACREF/ENVCD OPERON REPRESSOR-RELATED"/>
    <property type="match status" value="1"/>
</dbReference>
<keyword evidence="1 2" id="KW-0238">DNA-binding</keyword>
<dbReference type="InterPro" id="IPR001647">
    <property type="entry name" value="HTH_TetR"/>
</dbReference>
<dbReference type="InterPro" id="IPR039532">
    <property type="entry name" value="TetR_C_Firmicutes"/>
</dbReference>
<dbReference type="SUPFAM" id="SSF46689">
    <property type="entry name" value="Homeodomain-like"/>
    <property type="match status" value="1"/>
</dbReference>
<feature type="DNA-binding region" description="H-T-H motif" evidence="2">
    <location>
        <begin position="25"/>
        <end position="44"/>
    </location>
</feature>
<comment type="caution">
    <text evidence="4">The sequence shown here is derived from an EMBL/GenBank/DDBJ whole genome shotgun (WGS) entry which is preliminary data.</text>
</comment>
<evidence type="ECO:0000313" key="5">
    <source>
        <dbReference type="Proteomes" id="UP000810292"/>
    </source>
</evidence>
<evidence type="ECO:0000259" key="3">
    <source>
        <dbReference type="PROSITE" id="PS50977"/>
    </source>
</evidence>
<feature type="domain" description="HTH tetR-type" evidence="3">
    <location>
        <begin position="2"/>
        <end position="62"/>
    </location>
</feature>